<reference evidence="2" key="1">
    <citation type="journal article" date="2019" name="Int. J. Syst. Evol. Microbiol.">
        <title>The Global Catalogue of Microorganisms (GCM) 10K type strain sequencing project: providing services to taxonomists for standard genome sequencing and annotation.</title>
        <authorList>
            <consortium name="The Broad Institute Genomics Platform"/>
            <consortium name="The Broad Institute Genome Sequencing Center for Infectious Disease"/>
            <person name="Wu L."/>
            <person name="Ma J."/>
        </authorList>
    </citation>
    <scope>NUCLEOTIDE SEQUENCE [LARGE SCALE GENOMIC DNA]</scope>
    <source>
        <strain evidence="2">NBRC 108894</strain>
    </source>
</reference>
<gene>
    <name evidence="1" type="ORF">GCM10025881_14040</name>
</gene>
<keyword evidence="2" id="KW-1185">Reference proteome</keyword>
<organism evidence="1 2">
    <name type="scientific">Pseudolysinimonas kribbensis</name>
    <dbReference type="NCBI Taxonomy" id="433641"/>
    <lineage>
        <taxon>Bacteria</taxon>
        <taxon>Bacillati</taxon>
        <taxon>Actinomycetota</taxon>
        <taxon>Actinomycetes</taxon>
        <taxon>Micrococcales</taxon>
        <taxon>Microbacteriaceae</taxon>
        <taxon>Pseudolysinimonas</taxon>
    </lineage>
</organism>
<evidence type="ECO:0000313" key="1">
    <source>
        <dbReference type="EMBL" id="GMA94580.1"/>
    </source>
</evidence>
<dbReference type="Proteomes" id="UP001157034">
    <property type="component" value="Unassembled WGS sequence"/>
</dbReference>
<accession>A0ABQ6K4U4</accession>
<dbReference type="RefSeq" id="WP_284253484.1">
    <property type="nucleotide sequence ID" value="NZ_BAAAQO010000002.1"/>
</dbReference>
<protein>
    <submittedName>
        <fullName evidence="1">Uncharacterized protein</fullName>
    </submittedName>
</protein>
<name>A0ABQ6K4U4_9MICO</name>
<sequence>MRRVRYAGGTFVTGDREAGALMRYAAALANVDRAAGLRVPGLDDEGRVDDYELLVGPASQLLVEPADHLGELPDPTELLAEIERRIDGLQWRPPAESDLLDLDLDL</sequence>
<comment type="caution">
    <text evidence="1">The sequence shown here is derived from an EMBL/GenBank/DDBJ whole genome shotgun (WGS) entry which is preliminary data.</text>
</comment>
<evidence type="ECO:0000313" key="2">
    <source>
        <dbReference type="Proteomes" id="UP001157034"/>
    </source>
</evidence>
<proteinExistence type="predicted"/>
<dbReference type="EMBL" id="BSVB01000001">
    <property type="protein sequence ID" value="GMA94580.1"/>
    <property type="molecule type" value="Genomic_DNA"/>
</dbReference>